<comment type="similarity">
    <text evidence="1 2">Belongs to the peptidase S14 family.</text>
</comment>
<evidence type="ECO:0000256" key="2">
    <source>
        <dbReference type="RuleBase" id="RU003567"/>
    </source>
</evidence>
<dbReference type="GO" id="GO:0004252">
    <property type="term" value="F:serine-type endopeptidase activity"/>
    <property type="evidence" value="ECO:0007669"/>
    <property type="project" value="InterPro"/>
</dbReference>
<comment type="caution">
    <text evidence="3">The sequence shown here is derived from an EMBL/GenBank/DDBJ whole genome shotgun (WGS) entry which is preliminary data.</text>
</comment>
<dbReference type="PANTHER" id="PTHR10381">
    <property type="entry name" value="ATP-DEPENDENT CLP PROTEASE PROTEOLYTIC SUBUNIT"/>
    <property type="match status" value="1"/>
</dbReference>
<dbReference type="InterPro" id="IPR001907">
    <property type="entry name" value="ClpP"/>
</dbReference>
<dbReference type="PRINTS" id="PR00127">
    <property type="entry name" value="CLPPROTEASEP"/>
</dbReference>
<dbReference type="GO" id="GO:0009368">
    <property type="term" value="C:endopeptidase Clp complex"/>
    <property type="evidence" value="ECO:0007669"/>
    <property type="project" value="TreeGrafter"/>
</dbReference>
<dbReference type="Pfam" id="PF00574">
    <property type="entry name" value="CLP_protease"/>
    <property type="match status" value="1"/>
</dbReference>
<dbReference type="EMBL" id="PKMF04000101">
    <property type="protein sequence ID" value="KAK7850391.1"/>
    <property type="molecule type" value="Genomic_DNA"/>
</dbReference>
<dbReference type="Proteomes" id="UP000237347">
    <property type="component" value="Unassembled WGS sequence"/>
</dbReference>
<keyword evidence="3" id="KW-0645">Protease</keyword>
<organism evidence="3 4">
    <name type="scientific">Quercus suber</name>
    <name type="common">Cork oak</name>
    <dbReference type="NCBI Taxonomy" id="58331"/>
    <lineage>
        <taxon>Eukaryota</taxon>
        <taxon>Viridiplantae</taxon>
        <taxon>Streptophyta</taxon>
        <taxon>Embryophyta</taxon>
        <taxon>Tracheophyta</taxon>
        <taxon>Spermatophyta</taxon>
        <taxon>Magnoliopsida</taxon>
        <taxon>eudicotyledons</taxon>
        <taxon>Gunneridae</taxon>
        <taxon>Pentapetalae</taxon>
        <taxon>rosids</taxon>
        <taxon>fabids</taxon>
        <taxon>Fagales</taxon>
        <taxon>Fagaceae</taxon>
        <taxon>Quercus</taxon>
    </lineage>
</organism>
<evidence type="ECO:0000256" key="1">
    <source>
        <dbReference type="ARBA" id="ARBA00007039"/>
    </source>
</evidence>
<dbReference type="PANTHER" id="PTHR10381:SF50">
    <property type="entry name" value="ATP-DEPENDENT CLP PROTEASE PROTEOLYTIC SUBUNIT 3, CHLOROPLASTIC"/>
    <property type="match status" value="1"/>
</dbReference>
<evidence type="ECO:0000313" key="4">
    <source>
        <dbReference type="Proteomes" id="UP000237347"/>
    </source>
</evidence>
<dbReference type="SUPFAM" id="SSF52096">
    <property type="entry name" value="ClpP/crotonase"/>
    <property type="match status" value="1"/>
</dbReference>
<keyword evidence="4" id="KW-1185">Reference proteome</keyword>
<dbReference type="Gene3D" id="3.90.226.10">
    <property type="entry name" value="2-enoyl-CoA Hydratase, Chain A, domain 1"/>
    <property type="match status" value="1"/>
</dbReference>
<reference evidence="3 4" key="1">
    <citation type="journal article" date="2018" name="Sci. Data">
        <title>The draft genome sequence of cork oak.</title>
        <authorList>
            <person name="Ramos A.M."/>
            <person name="Usie A."/>
            <person name="Barbosa P."/>
            <person name="Barros P.M."/>
            <person name="Capote T."/>
            <person name="Chaves I."/>
            <person name="Simoes F."/>
            <person name="Abreu I."/>
            <person name="Carrasquinho I."/>
            <person name="Faro C."/>
            <person name="Guimaraes J.B."/>
            <person name="Mendonca D."/>
            <person name="Nobrega F."/>
            <person name="Rodrigues L."/>
            <person name="Saibo N.J.M."/>
            <person name="Varela M.C."/>
            <person name="Egas C."/>
            <person name="Matos J."/>
            <person name="Miguel C.M."/>
            <person name="Oliveira M.M."/>
            <person name="Ricardo C.P."/>
            <person name="Goncalves S."/>
        </authorList>
    </citation>
    <scope>NUCLEOTIDE SEQUENCE [LARGE SCALE GENOMIC DNA]</scope>
    <source>
        <strain evidence="4">cv. HL8</strain>
    </source>
</reference>
<accession>A0AAW0LHL4</accession>
<proteinExistence type="inferred from homology"/>
<dbReference type="GO" id="GO:0004176">
    <property type="term" value="F:ATP-dependent peptidase activity"/>
    <property type="evidence" value="ECO:0007669"/>
    <property type="project" value="InterPro"/>
</dbReference>
<gene>
    <name evidence="3" type="primary">CLPP3</name>
    <name evidence="3" type="ORF">CFP56_001024</name>
</gene>
<keyword evidence="3" id="KW-0378">Hydrolase</keyword>
<evidence type="ECO:0000313" key="3">
    <source>
        <dbReference type="EMBL" id="KAK7850391.1"/>
    </source>
</evidence>
<name>A0AAW0LHL4_QUESU</name>
<dbReference type="GO" id="GO:0009532">
    <property type="term" value="C:plastid stroma"/>
    <property type="evidence" value="ECO:0007669"/>
    <property type="project" value="UniProtKB-ARBA"/>
</dbReference>
<dbReference type="GO" id="GO:0051117">
    <property type="term" value="F:ATPase binding"/>
    <property type="evidence" value="ECO:0007669"/>
    <property type="project" value="TreeGrafter"/>
</dbReference>
<dbReference type="InterPro" id="IPR029045">
    <property type="entry name" value="ClpP/crotonase-like_dom_sf"/>
</dbReference>
<dbReference type="InterPro" id="IPR023562">
    <property type="entry name" value="ClpP/TepA"/>
</dbReference>
<dbReference type="GO" id="GO:0006515">
    <property type="term" value="P:protein quality control for misfolded or incompletely synthesized proteins"/>
    <property type="evidence" value="ECO:0007669"/>
    <property type="project" value="TreeGrafter"/>
</dbReference>
<sequence length="193" mass="21240">MEMSLSLTCATSTSNSMCFNHGVLHSQFPIVTIIRKNTTGLISNIRKRSIKPISTIKALKSSSSKQTLSTNWDVFQDYSATSAPWLPRFEELDTTNMLLRQRILFLGSQVDDMTADLIISQLLFLDAEDSKKDIKLFINSPGGSITAGMGIYDAMKLCKADVSTVCLGLAASMVRFSLLLVQKGRGSACQMRE</sequence>
<protein>
    <recommendedName>
        <fullName evidence="2">ATP-dependent Clp protease proteolytic subunit</fullName>
    </recommendedName>
</protein>
<dbReference type="AlphaFoldDB" id="A0AAW0LHL4"/>
<dbReference type="CDD" id="cd07017">
    <property type="entry name" value="S14_ClpP_2"/>
    <property type="match status" value="1"/>
</dbReference>